<proteinExistence type="predicted"/>
<organism evidence="1 2">
    <name type="scientific">Oryza rufipogon</name>
    <name type="common">Brownbeard rice</name>
    <name type="synonym">Asian wild rice</name>
    <dbReference type="NCBI Taxonomy" id="4529"/>
    <lineage>
        <taxon>Eukaryota</taxon>
        <taxon>Viridiplantae</taxon>
        <taxon>Streptophyta</taxon>
        <taxon>Embryophyta</taxon>
        <taxon>Tracheophyta</taxon>
        <taxon>Spermatophyta</taxon>
        <taxon>Magnoliopsida</taxon>
        <taxon>Liliopsida</taxon>
        <taxon>Poales</taxon>
        <taxon>Poaceae</taxon>
        <taxon>BOP clade</taxon>
        <taxon>Oryzoideae</taxon>
        <taxon>Oryzeae</taxon>
        <taxon>Oryzinae</taxon>
        <taxon>Oryza</taxon>
    </lineage>
</organism>
<reference evidence="2" key="1">
    <citation type="submission" date="2013-06" db="EMBL/GenBank/DDBJ databases">
        <authorList>
            <person name="Zhao Q."/>
        </authorList>
    </citation>
    <scope>NUCLEOTIDE SEQUENCE</scope>
    <source>
        <strain evidence="2">cv. W1943</strain>
    </source>
</reference>
<dbReference type="Proteomes" id="UP000008022">
    <property type="component" value="Unassembled WGS sequence"/>
</dbReference>
<dbReference type="Gramene" id="ORUFI02G09220.1">
    <property type="protein sequence ID" value="ORUFI02G09220.1"/>
    <property type="gene ID" value="ORUFI02G09220"/>
</dbReference>
<name>A0A0E0NBX0_ORYRU</name>
<evidence type="ECO:0000313" key="2">
    <source>
        <dbReference type="Proteomes" id="UP000008022"/>
    </source>
</evidence>
<dbReference type="AlphaFoldDB" id="A0A0E0NBX0"/>
<accession>A0A0E0NBX0</accession>
<dbReference type="HOGENOM" id="CLU_141291_0_0_1"/>
<dbReference type="OMA" id="GFHAPML"/>
<sequence length="159" mass="17344">MQRARMVAAAPNLAWADPRVKDSQGDATTSKLTMVEVTEGVPCEHRLNGKAVEAMARTQGGGGGHSRGWRWQWRPPPARRWDIVASVSSTRQSSPMCGPPFPRQCDGGCSGVANGDDPQVEAYDSDRQADASWWGRRYSGFHAPMLGCWWWSIGAATAN</sequence>
<evidence type="ECO:0000313" key="1">
    <source>
        <dbReference type="EnsemblPlants" id="ORUFI02G09220.1"/>
    </source>
</evidence>
<keyword evidence="2" id="KW-1185">Reference proteome</keyword>
<dbReference type="EnsemblPlants" id="ORUFI02G09220.1">
    <property type="protein sequence ID" value="ORUFI02G09220.1"/>
    <property type="gene ID" value="ORUFI02G09220"/>
</dbReference>
<protein>
    <submittedName>
        <fullName evidence="1">Uncharacterized protein</fullName>
    </submittedName>
</protein>
<reference evidence="1" key="2">
    <citation type="submission" date="2015-06" db="UniProtKB">
        <authorList>
            <consortium name="EnsemblPlants"/>
        </authorList>
    </citation>
    <scope>IDENTIFICATION</scope>
</reference>